<dbReference type="EMBL" id="CP034438">
    <property type="protein sequence ID" value="AZN29358.1"/>
    <property type="molecule type" value="Genomic_DNA"/>
</dbReference>
<dbReference type="AlphaFoldDB" id="A0A3Q8WSS9"/>
<evidence type="ECO:0000313" key="2">
    <source>
        <dbReference type="EMBL" id="AZN29358.1"/>
    </source>
</evidence>
<protein>
    <submittedName>
        <fullName evidence="2">DUF3846 domain-containing protein</fullName>
    </submittedName>
</protein>
<dbReference type="InterPro" id="IPR024559">
    <property type="entry name" value="DUF3846"/>
</dbReference>
<proteinExistence type="predicted"/>
<feature type="domain" description="DUF3846" evidence="1">
    <location>
        <begin position="8"/>
        <end position="103"/>
    </location>
</feature>
<reference evidence="2 3" key="1">
    <citation type="submission" date="2018-12" db="EMBL/GenBank/DDBJ databases">
        <title>Complete genome sequence of Flaviflexus salsibiostraticola KCTC 33148.</title>
        <authorList>
            <person name="Bae J.-W."/>
        </authorList>
    </citation>
    <scope>NUCLEOTIDE SEQUENCE [LARGE SCALE GENOMIC DNA]</scope>
    <source>
        <strain evidence="2 3">KCTC 33148</strain>
    </source>
</reference>
<dbReference type="OrthoDB" id="2088281at2"/>
<sequence>MARGIYVPAEASEPLEERQFVGLEDYQRAVDGWIEAVDVPDLGVTIYINEEGLLRHLDFNSRATFLWWHYVPEARQQAMLVGNAVIVGMPDKNGDSTDVPEAAFRLLMQHARYAVVLQLEDGSLLGMKHAYDDFFEAIMWASVIEQRRDDVESTLIIAWDELPSEARDAIEAKREVEP</sequence>
<evidence type="ECO:0000313" key="3">
    <source>
        <dbReference type="Proteomes" id="UP000270021"/>
    </source>
</evidence>
<accession>A0A3Q8WSS9</accession>
<name>A0A3Q8WSS9_9ACTO</name>
<dbReference type="Pfam" id="PF12957">
    <property type="entry name" value="DUF3846"/>
    <property type="match status" value="1"/>
</dbReference>
<dbReference type="Proteomes" id="UP000270021">
    <property type="component" value="Chromosome"/>
</dbReference>
<dbReference type="KEGG" id="fsl:EJO69_02835"/>
<dbReference type="RefSeq" id="WP_126038960.1">
    <property type="nucleotide sequence ID" value="NZ_CP034438.1"/>
</dbReference>
<gene>
    <name evidence="2" type="ORF">EJO69_02835</name>
</gene>
<keyword evidence="3" id="KW-1185">Reference proteome</keyword>
<organism evidence="2 3">
    <name type="scientific">Flaviflexus salsibiostraticola</name>
    <dbReference type="NCBI Taxonomy" id="1282737"/>
    <lineage>
        <taxon>Bacteria</taxon>
        <taxon>Bacillati</taxon>
        <taxon>Actinomycetota</taxon>
        <taxon>Actinomycetes</taxon>
        <taxon>Actinomycetales</taxon>
        <taxon>Actinomycetaceae</taxon>
        <taxon>Flaviflexus</taxon>
    </lineage>
</organism>
<evidence type="ECO:0000259" key="1">
    <source>
        <dbReference type="Pfam" id="PF12957"/>
    </source>
</evidence>